<evidence type="ECO:0000313" key="7">
    <source>
        <dbReference type="EMBL" id="MBD3110542.1"/>
    </source>
</evidence>
<evidence type="ECO:0000256" key="3">
    <source>
        <dbReference type="ARBA" id="ARBA00022989"/>
    </source>
</evidence>
<dbReference type="RefSeq" id="WP_191000074.1">
    <property type="nucleotide sequence ID" value="NZ_JACXSI010000070.1"/>
</dbReference>
<comment type="caution">
    <text evidence="7">The sequence shown here is derived from an EMBL/GenBank/DDBJ whole genome shotgun (WGS) entry which is preliminary data.</text>
</comment>
<keyword evidence="8" id="KW-1185">Reference proteome</keyword>
<dbReference type="Pfam" id="PF05105">
    <property type="entry name" value="Phage_holin_4_1"/>
    <property type="match status" value="1"/>
</dbReference>
<protein>
    <submittedName>
        <fullName evidence="7">Phage holin family protein</fullName>
    </submittedName>
</protein>
<dbReference type="Proteomes" id="UP000602076">
    <property type="component" value="Unassembled WGS sequence"/>
</dbReference>
<evidence type="ECO:0000313" key="8">
    <source>
        <dbReference type="Proteomes" id="UP000602076"/>
    </source>
</evidence>
<evidence type="ECO:0000256" key="4">
    <source>
        <dbReference type="ARBA" id="ARBA00023136"/>
    </source>
</evidence>
<feature type="transmembrane region" description="Helical" evidence="6">
    <location>
        <begin position="70"/>
        <end position="89"/>
    </location>
</feature>
<feature type="transmembrane region" description="Helical" evidence="6">
    <location>
        <begin position="95"/>
        <end position="113"/>
    </location>
</feature>
<keyword evidence="2 6" id="KW-0812">Transmembrane</keyword>
<sequence length="132" mass="14991">MKKLGLILPIFAFLSGSIINVSQNSANYTQWLLLALAVLLGIDFISYLFSEKIAKQLQWIKVLKEVYKNILVGGVIVISFILDGILQTGETMRHATIIFYIGYEMMIILNYAVQMGLPLPAKLEEFMKEFKK</sequence>
<gene>
    <name evidence="7" type="ORF">IEO70_19630</name>
</gene>
<dbReference type="GO" id="GO:0016020">
    <property type="term" value="C:membrane"/>
    <property type="evidence" value="ECO:0007669"/>
    <property type="project" value="UniProtKB-SubCell"/>
</dbReference>
<dbReference type="EMBL" id="JACXSI010000070">
    <property type="protein sequence ID" value="MBD3110542.1"/>
    <property type="molecule type" value="Genomic_DNA"/>
</dbReference>
<evidence type="ECO:0000256" key="5">
    <source>
        <dbReference type="ARBA" id="ARBA00023600"/>
    </source>
</evidence>
<dbReference type="InterPro" id="IPR006480">
    <property type="entry name" value="Phage_holin_4_1"/>
</dbReference>
<name>A0A927HDC3_9BACI</name>
<evidence type="ECO:0000256" key="6">
    <source>
        <dbReference type="SAM" id="Phobius"/>
    </source>
</evidence>
<feature type="transmembrane region" description="Helical" evidence="6">
    <location>
        <begin position="30"/>
        <end position="49"/>
    </location>
</feature>
<dbReference type="AlphaFoldDB" id="A0A927HDC3"/>
<evidence type="ECO:0000256" key="2">
    <source>
        <dbReference type="ARBA" id="ARBA00022692"/>
    </source>
</evidence>
<reference evidence="7" key="1">
    <citation type="submission" date="2020-09" db="EMBL/GenBank/DDBJ databases">
        <title>Bacillus faecalis sp. nov., a moderately halophilic bacterium isolated from cow faeces.</title>
        <authorList>
            <person name="Jiang L."/>
            <person name="Lee J."/>
        </authorList>
    </citation>
    <scope>NUCLEOTIDE SEQUENCE</scope>
    <source>
        <strain evidence="7">AGMB 02131</strain>
    </source>
</reference>
<proteinExistence type="inferred from homology"/>
<organism evidence="7 8">
    <name type="scientific">Peribacillus faecalis</name>
    <dbReference type="NCBI Taxonomy" id="2772559"/>
    <lineage>
        <taxon>Bacteria</taxon>
        <taxon>Bacillati</taxon>
        <taxon>Bacillota</taxon>
        <taxon>Bacilli</taxon>
        <taxon>Bacillales</taxon>
        <taxon>Bacillaceae</taxon>
        <taxon>Peribacillus</taxon>
    </lineage>
</organism>
<keyword evidence="4 6" id="KW-0472">Membrane</keyword>
<evidence type="ECO:0000256" key="1">
    <source>
        <dbReference type="ARBA" id="ARBA00004141"/>
    </source>
</evidence>
<accession>A0A927HDC3</accession>
<dbReference type="NCBIfam" id="TIGR01593">
    <property type="entry name" value="holin_tox_secr"/>
    <property type="match status" value="1"/>
</dbReference>
<keyword evidence="3 6" id="KW-1133">Transmembrane helix</keyword>
<comment type="subcellular location">
    <subcellularLocation>
        <location evidence="1">Membrane</location>
        <topology evidence="1">Multi-pass membrane protein</topology>
    </subcellularLocation>
</comment>
<comment type="similarity">
    <text evidence="5">Belongs to the bacteriophage holin family. Cp-1 holin subfamily.</text>
</comment>